<dbReference type="AlphaFoldDB" id="Q382R2"/>
<proteinExistence type="predicted"/>
<gene>
    <name evidence="3" type="ORF">Tb11.01.4530</name>
</gene>
<dbReference type="KEGG" id="tbr:Tb11.01.4530"/>
<keyword evidence="2" id="KW-0732">Signal</keyword>
<reference evidence="3 4" key="2">
    <citation type="journal article" date="2005" name="Science">
        <title>The genome of the African trypanosome Trypanosoma brucei.</title>
        <authorList>
            <person name="Berriman M."/>
            <person name="Ghedin E."/>
            <person name="Hertz-Fowler C."/>
            <person name="Blandin G."/>
            <person name="Renauld H."/>
            <person name="Bartholomeu D.C."/>
            <person name="Lennard N.J."/>
            <person name="Caler E."/>
            <person name="Hamlin N.E."/>
            <person name="Haas B."/>
            <person name="Bohme U."/>
            <person name="Hannick L."/>
            <person name="Aslett M.A."/>
            <person name="Shallom J."/>
            <person name="Marcello L."/>
            <person name="Hou L."/>
            <person name="Wickstead B."/>
            <person name="Alsmark U.C."/>
            <person name="Arrowsmith C."/>
            <person name="Atkin R.J."/>
            <person name="Barron A.J."/>
            <person name="Bringaud F."/>
            <person name="Brooks K."/>
            <person name="Carrington M."/>
            <person name="Cherevach I."/>
            <person name="Chillingworth T.J."/>
            <person name="Churcher C."/>
            <person name="Clark L.N."/>
            <person name="Corton C.H."/>
            <person name="Cronin A."/>
            <person name="Davies R.M."/>
            <person name="Doggett J."/>
            <person name="Djikeng A."/>
            <person name="Feldblyum T."/>
            <person name="Field M.C."/>
            <person name="Fraser A."/>
            <person name="Goodhead I."/>
            <person name="Hance Z."/>
            <person name="Harper D."/>
            <person name="Harris B.R."/>
            <person name="Hauser H."/>
            <person name="Hostetler J."/>
            <person name="Ivens A."/>
            <person name="Jagels K."/>
            <person name="Johnson D."/>
            <person name="Johnson J."/>
            <person name="Jones K."/>
            <person name="Kerhornou A.X."/>
            <person name="Koo H."/>
            <person name="Larke N."/>
            <person name="Landfear S."/>
            <person name="Larkin C."/>
            <person name="Leech V."/>
            <person name="Line A."/>
            <person name="Lord A."/>
            <person name="Macleod A."/>
            <person name="Mooney P.J."/>
            <person name="Moule S."/>
            <person name="Martin D.M."/>
            <person name="Morgan G.W."/>
            <person name="Mungall K."/>
            <person name="Norbertczak H."/>
            <person name="Ormond D."/>
            <person name="Pai G."/>
            <person name="Peacock C.S."/>
            <person name="Peterson J."/>
            <person name="Quail M.A."/>
            <person name="Rabbinowitsch E."/>
            <person name="Rajandream M.A."/>
            <person name="Reitter C."/>
            <person name="Salzberg S.L."/>
            <person name="Sanders M."/>
            <person name="Schobel S."/>
            <person name="Sharp S."/>
            <person name="Simmonds M."/>
            <person name="Simpson A.J."/>
            <person name="Tallon L."/>
            <person name="Turner C.M."/>
            <person name="Tait A."/>
            <person name="Tivey A.R."/>
            <person name="Van Aken S."/>
            <person name="Walker D."/>
            <person name="Wanless D."/>
            <person name="Wang S."/>
            <person name="White B."/>
            <person name="White O."/>
            <person name="Whitehead S."/>
            <person name="Woodward J."/>
            <person name="Wortman J."/>
            <person name="Adams M.D."/>
            <person name="Embley T.M."/>
            <person name="Gull K."/>
            <person name="Ullu E."/>
            <person name="Barry J.D."/>
            <person name="Fairlamb A.H."/>
            <person name="Opperdoes F."/>
            <person name="Barrell B.G."/>
            <person name="Donelson J.E."/>
            <person name="Hall N."/>
            <person name="Fraser C.M."/>
            <person name="Melville S.E."/>
            <person name="El-Sayed N.M."/>
        </authorList>
    </citation>
    <scope>NUCLEOTIDE SEQUENCE [LARGE SCALE GENOMIC DNA]</scope>
    <source>
        <strain evidence="3 4">927/4 GUTat10.1</strain>
    </source>
</reference>
<protein>
    <submittedName>
        <fullName evidence="3">Uncharacterized protein</fullName>
    </submittedName>
</protein>
<feature type="region of interest" description="Disordered" evidence="1">
    <location>
        <begin position="281"/>
        <end position="304"/>
    </location>
</feature>
<sequence length="375" mass="41763">MTRFFFSPFCLLTFPLPFYLGFGNMQVSDGNPAMPPLSVIKWWYEKDDEQRRAFLAADNISEKVQQNIRAVECFAEQHSYYIMCETKLAIRPLPPLSPQPNQPRSRAWLGDVASVWLPCPVHAIMDYGGRYQTTEQREARRKEAERLISIIYSRTASVLHSYCGAQQETQKHANGKDNSSEAWRSRSARILVDVLVEASVAALCRLGLTDELEAIEKQKSSRNEAALEVREAPLFAETPKPVGACRAEAWGCLGLWEILQSRVGDVSELVTLFSTSVAATSGAKRPRVDESNSSPSEGTTEAAKPNQWKVLREVFCSLVPGTDSTHGEHDSTDDNNSKSLSLIPCRKAPRITITAADVRCGIAKVLKKHRPVKPL</sequence>
<evidence type="ECO:0000256" key="2">
    <source>
        <dbReference type="SAM" id="SignalP"/>
    </source>
</evidence>
<evidence type="ECO:0000313" key="3">
    <source>
        <dbReference type="EMBL" id="EAN80219.1"/>
    </source>
</evidence>
<dbReference type="RefSeq" id="XP_829331.1">
    <property type="nucleotide sequence ID" value="XM_824238.1"/>
</dbReference>
<evidence type="ECO:0000256" key="1">
    <source>
        <dbReference type="SAM" id="MobiDB-lite"/>
    </source>
</evidence>
<reference evidence="3 4" key="1">
    <citation type="journal article" date="2005" name="Science">
        <title>Comparative genomics of trypanosomatid parasitic protozoa.</title>
        <authorList>
            <person name="El-Sayed N.M."/>
            <person name="Myler P.J."/>
            <person name="Blandin G."/>
            <person name="Berriman M."/>
            <person name="Crabtree J."/>
            <person name="Aggarwal G."/>
            <person name="Caler E."/>
            <person name="Renauld H."/>
            <person name="Worthey E.A."/>
            <person name="Hertz-Fowler C."/>
            <person name="Ghedin E."/>
            <person name="Peacock C."/>
            <person name="Bartholomeu D.C."/>
            <person name="Haas B.J."/>
            <person name="Tran A.N."/>
            <person name="Wortman J.R."/>
            <person name="Alsmark U.C."/>
            <person name="Angiuoli S."/>
            <person name="Anupama A."/>
            <person name="Badger J."/>
            <person name="Bringaud F."/>
            <person name="Cadag E."/>
            <person name="Carlton J.M."/>
            <person name="Cerqueira G.C."/>
            <person name="Creasy T."/>
            <person name="Delcher A.L."/>
            <person name="Djikeng A."/>
            <person name="Embley T.M."/>
            <person name="Hauser C."/>
            <person name="Ivens A.C."/>
            <person name="Kummerfeld S.K."/>
            <person name="Pereira-Leal J.B."/>
            <person name="Nilsson D."/>
            <person name="Peterson J."/>
            <person name="Salzberg S.L."/>
            <person name="Shallom J."/>
            <person name="Silva J.C."/>
            <person name="Sundaram J."/>
            <person name="Westenberger S."/>
            <person name="White O."/>
            <person name="Melville S.E."/>
            <person name="Donelson J.E."/>
            <person name="Andersson B."/>
            <person name="Stuart K.D."/>
            <person name="Hall N."/>
        </authorList>
    </citation>
    <scope>NUCLEOTIDE SEQUENCE [LARGE SCALE GENOMIC DNA]</scope>
    <source>
        <strain evidence="3 4">927/4 GUTat10.1</strain>
    </source>
</reference>
<keyword evidence="4" id="KW-1185">Reference proteome</keyword>
<organism evidence="3 4">
    <name type="scientific">Trypanosoma brucei brucei (strain 927/4 GUTat10.1)</name>
    <dbReference type="NCBI Taxonomy" id="185431"/>
    <lineage>
        <taxon>Eukaryota</taxon>
        <taxon>Discoba</taxon>
        <taxon>Euglenozoa</taxon>
        <taxon>Kinetoplastea</taxon>
        <taxon>Metakinetoplastina</taxon>
        <taxon>Trypanosomatida</taxon>
        <taxon>Trypanosomatidae</taxon>
        <taxon>Trypanosoma</taxon>
    </lineage>
</organism>
<dbReference type="GeneID" id="3665599"/>
<dbReference type="PaxDb" id="5691-EAN80219"/>
<feature type="signal peptide" evidence="2">
    <location>
        <begin position="1"/>
        <end position="21"/>
    </location>
</feature>
<dbReference type="EMBL" id="CH464491">
    <property type="protein sequence ID" value="EAN80219.1"/>
    <property type="molecule type" value="Genomic_DNA"/>
</dbReference>
<feature type="chain" id="PRO_5004221715" evidence="2">
    <location>
        <begin position="22"/>
        <end position="375"/>
    </location>
</feature>
<evidence type="ECO:0000313" key="4">
    <source>
        <dbReference type="Proteomes" id="UP000008524"/>
    </source>
</evidence>
<name>Q382R2_TRYB2</name>
<dbReference type="OrthoDB" id="245309at2759"/>
<dbReference type="InParanoid" id="Q382R2"/>
<accession>Q382R2</accession>
<dbReference type="Proteomes" id="UP000008524">
    <property type="component" value="Chromosome 11"/>
</dbReference>